<gene>
    <name evidence="2" type="ordered locus">Tresu_0194</name>
</gene>
<dbReference type="GO" id="GO:0003677">
    <property type="term" value="F:DNA binding"/>
    <property type="evidence" value="ECO:0007669"/>
    <property type="project" value="UniProtKB-KW"/>
</dbReference>
<feature type="domain" description="KilA-N DNA-binding" evidence="1">
    <location>
        <begin position="16"/>
        <end position="114"/>
    </location>
</feature>
<dbReference type="EMBL" id="CP002631">
    <property type="protein sequence ID" value="AEB13158.1"/>
    <property type="molecule type" value="Genomic_DNA"/>
</dbReference>
<evidence type="ECO:0000313" key="3">
    <source>
        <dbReference type="Proteomes" id="UP000006852"/>
    </source>
</evidence>
<dbReference type="GeneID" id="302997434"/>
<dbReference type="Gene3D" id="3.30.870.10">
    <property type="entry name" value="Endonuclease Chain A"/>
    <property type="match status" value="1"/>
</dbReference>
<protein>
    <submittedName>
        <fullName evidence="2">KilA-N, DNA-binding domain protein</fullName>
    </submittedName>
</protein>
<keyword evidence="3" id="KW-1185">Reference proteome</keyword>
<dbReference type="OrthoDB" id="9816206at2"/>
<organism evidence="2 3">
    <name type="scientific">Treponema succinifaciens (strain ATCC 33096 / DSM 2489 / 6091)</name>
    <dbReference type="NCBI Taxonomy" id="869209"/>
    <lineage>
        <taxon>Bacteria</taxon>
        <taxon>Pseudomonadati</taxon>
        <taxon>Spirochaetota</taxon>
        <taxon>Spirochaetia</taxon>
        <taxon>Spirochaetales</taxon>
        <taxon>Treponemataceae</taxon>
        <taxon>Treponema</taxon>
    </lineage>
</organism>
<dbReference type="HOGENOM" id="CLU_055403_0_1_12"/>
<sequence length="312" mass="36283">MKNEIAIHNSEWIKDKIYTVCGEQVMLDFELAEIYGYETKAFNQQVKNNIERFDEDFRFQLTVEEFNEILRCKNSASNEILRSKNLTSKTENRGGRRYMPYAFTEQGIYMLMTVLKGELAVAQSKILIRMFKEMKHFLQNNANIFAEINTIKQNLLETNVHQKEADKRIDELFTLMDKYNVEEKQGIFFQGQIFDAYAKFESFIAQAKKEIILIDGYVDLSVLERLSKKQSGVNVTIYTDPKTKLTAQDIQKFNAQYPTMSVKHTTKMHDRFLIVDGKTLYHIGASLKDLGKKCFAFELLEPSLIPAILQNV</sequence>
<dbReference type="Proteomes" id="UP000006852">
    <property type="component" value="Chromosome"/>
</dbReference>
<dbReference type="eggNOG" id="COG1502">
    <property type="taxonomic scope" value="Bacteria"/>
</dbReference>
<proteinExistence type="predicted"/>
<name>F2NWV9_TRES6</name>
<reference evidence="3" key="2">
    <citation type="submission" date="2011-04" db="EMBL/GenBank/DDBJ databases">
        <title>The complete genome of chromosome of Treponema succinifaciens DSM 2489.</title>
        <authorList>
            <person name="Lucas S."/>
            <person name="Copeland A."/>
            <person name="Lapidus A."/>
            <person name="Bruce D."/>
            <person name="Goodwin L."/>
            <person name="Pitluck S."/>
            <person name="Peters L."/>
            <person name="Kyrpides N."/>
            <person name="Mavromatis K."/>
            <person name="Ivanova N."/>
            <person name="Ovchinnikova G."/>
            <person name="Teshima H."/>
            <person name="Detter J.C."/>
            <person name="Tapia R."/>
            <person name="Han C."/>
            <person name="Land M."/>
            <person name="Hauser L."/>
            <person name="Markowitz V."/>
            <person name="Cheng J.-F."/>
            <person name="Hugenholtz P."/>
            <person name="Woyke T."/>
            <person name="Wu D."/>
            <person name="Gronow S."/>
            <person name="Wellnitz S."/>
            <person name="Brambilla E."/>
            <person name="Klenk H.-P."/>
            <person name="Eisen J.A."/>
        </authorList>
    </citation>
    <scope>NUCLEOTIDE SEQUENCE [LARGE SCALE GENOMIC DNA]</scope>
    <source>
        <strain evidence="3">ATCC 33096 / DSM 2489 / 6091</strain>
    </source>
</reference>
<dbReference type="Pfam" id="PF10543">
    <property type="entry name" value="ORF6N"/>
    <property type="match status" value="1"/>
</dbReference>
<keyword evidence="2" id="KW-0238">DNA-binding</keyword>
<dbReference type="SUPFAM" id="SSF56024">
    <property type="entry name" value="Phospholipase D/nuclease"/>
    <property type="match status" value="1"/>
</dbReference>
<dbReference type="InterPro" id="IPR018873">
    <property type="entry name" value="KilA-N_DNA-bd_domain"/>
</dbReference>
<accession>F2NWV9</accession>
<dbReference type="RefSeq" id="WP_013700469.1">
    <property type="nucleotide sequence ID" value="NC_015385.1"/>
</dbReference>
<dbReference type="STRING" id="869209.Tresu_0194"/>
<reference evidence="2 3" key="1">
    <citation type="journal article" date="2011" name="Stand. Genomic Sci.">
        <title>Complete genome sequence of Treponema succinifaciens type strain (6091).</title>
        <authorList>
            <person name="Han C."/>
            <person name="Gronow S."/>
            <person name="Teshima H."/>
            <person name="Lapidus A."/>
            <person name="Nolan M."/>
            <person name="Lucas S."/>
            <person name="Hammon N."/>
            <person name="Deshpande S."/>
            <person name="Cheng J.F."/>
            <person name="Zeytun A."/>
            <person name="Tapia R."/>
            <person name="Goodwin L."/>
            <person name="Pitluck S."/>
            <person name="Liolios K."/>
            <person name="Pagani I."/>
            <person name="Ivanova N."/>
            <person name="Mavromatis K."/>
            <person name="Mikhailova N."/>
            <person name="Huntemann M."/>
            <person name="Pati A."/>
            <person name="Chen A."/>
            <person name="Palaniappan K."/>
            <person name="Land M."/>
            <person name="Hauser L."/>
            <person name="Brambilla E.M."/>
            <person name="Rohde M."/>
            <person name="Goker M."/>
            <person name="Woyke T."/>
            <person name="Bristow J."/>
            <person name="Eisen J.A."/>
            <person name="Markowitz V."/>
            <person name="Hugenholtz P."/>
            <person name="Kyrpides N.C."/>
            <person name="Klenk H.P."/>
            <person name="Detter J.C."/>
        </authorList>
    </citation>
    <scope>NUCLEOTIDE SEQUENCE [LARGE SCALE GENOMIC DNA]</scope>
    <source>
        <strain evidence="3">ATCC 33096 / DSM 2489 / 6091</strain>
    </source>
</reference>
<dbReference type="AlphaFoldDB" id="F2NWV9"/>
<dbReference type="KEGG" id="tsu:Tresu_0194"/>
<evidence type="ECO:0000259" key="1">
    <source>
        <dbReference type="Pfam" id="PF10543"/>
    </source>
</evidence>
<evidence type="ECO:0000313" key="2">
    <source>
        <dbReference type="EMBL" id="AEB13158.1"/>
    </source>
</evidence>